<organism evidence="2 3">
    <name type="scientific">Echeneis naucrates</name>
    <name type="common">Live sharksucker</name>
    <dbReference type="NCBI Taxonomy" id="173247"/>
    <lineage>
        <taxon>Eukaryota</taxon>
        <taxon>Metazoa</taxon>
        <taxon>Chordata</taxon>
        <taxon>Craniata</taxon>
        <taxon>Vertebrata</taxon>
        <taxon>Euteleostomi</taxon>
        <taxon>Actinopterygii</taxon>
        <taxon>Neopterygii</taxon>
        <taxon>Teleostei</taxon>
        <taxon>Neoteleostei</taxon>
        <taxon>Acanthomorphata</taxon>
        <taxon>Carangaria</taxon>
        <taxon>Carangiformes</taxon>
        <taxon>Echeneidae</taxon>
        <taxon>Echeneis</taxon>
    </lineage>
</organism>
<feature type="compositionally biased region" description="Polar residues" evidence="1">
    <location>
        <begin position="24"/>
        <end position="37"/>
    </location>
</feature>
<dbReference type="AlphaFoldDB" id="A0A665TCV2"/>
<accession>A0A665TCV2</accession>
<evidence type="ECO:0000313" key="3">
    <source>
        <dbReference type="Proteomes" id="UP000472264"/>
    </source>
</evidence>
<dbReference type="OMA" id="SEMPACK"/>
<feature type="region of interest" description="Disordered" evidence="1">
    <location>
        <begin position="76"/>
        <end position="105"/>
    </location>
</feature>
<reference evidence="2" key="2">
    <citation type="submission" date="2025-08" db="UniProtKB">
        <authorList>
            <consortium name="Ensembl"/>
        </authorList>
    </citation>
    <scope>IDENTIFICATION</scope>
</reference>
<dbReference type="PANTHER" id="PTHR21510">
    <property type="entry name" value="AKNA DOMAIN-CONTAINING PROTEIN"/>
    <property type="match status" value="1"/>
</dbReference>
<evidence type="ECO:0000256" key="1">
    <source>
        <dbReference type="SAM" id="MobiDB-lite"/>
    </source>
</evidence>
<feature type="region of interest" description="Disordered" evidence="1">
    <location>
        <begin position="179"/>
        <end position="207"/>
    </location>
</feature>
<keyword evidence="3" id="KW-1185">Reference proteome</keyword>
<evidence type="ECO:0000313" key="2">
    <source>
        <dbReference type="Ensembl" id="ENSENLP00000004763.1"/>
    </source>
</evidence>
<feature type="compositionally biased region" description="Acidic residues" evidence="1">
    <location>
        <begin position="1"/>
        <end position="16"/>
    </location>
</feature>
<reference evidence="2" key="3">
    <citation type="submission" date="2025-09" db="UniProtKB">
        <authorList>
            <consortium name="Ensembl"/>
        </authorList>
    </citation>
    <scope>IDENTIFICATION</scope>
</reference>
<evidence type="ECO:0008006" key="4">
    <source>
        <dbReference type="Google" id="ProtNLM"/>
    </source>
</evidence>
<feature type="compositionally biased region" description="Basic and acidic residues" evidence="1">
    <location>
        <begin position="76"/>
        <end position="87"/>
    </location>
</feature>
<dbReference type="InParanoid" id="A0A665TCV2"/>
<dbReference type="Ensembl" id="ENSENLT00000005020.1">
    <property type="protein sequence ID" value="ENSENLP00000004763.1"/>
    <property type="gene ID" value="ENSENLG00000002378.1"/>
</dbReference>
<dbReference type="PANTHER" id="PTHR21510:SF16">
    <property type="entry name" value="PROTEIN AKNAD1"/>
    <property type="match status" value="1"/>
</dbReference>
<feature type="region of interest" description="Disordered" evidence="1">
    <location>
        <begin position="1"/>
        <end position="51"/>
    </location>
</feature>
<reference evidence="2" key="1">
    <citation type="submission" date="2021-04" db="EMBL/GenBank/DDBJ databases">
        <authorList>
            <consortium name="Wellcome Sanger Institute Data Sharing"/>
        </authorList>
    </citation>
    <scope>NUCLEOTIDE SEQUENCE [LARGE SCALE GENOMIC DNA]</scope>
</reference>
<feature type="compositionally biased region" description="Basic and acidic residues" evidence="1">
    <location>
        <begin position="325"/>
        <end position="335"/>
    </location>
</feature>
<feature type="region of interest" description="Disordered" evidence="1">
    <location>
        <begin position="322"/>
        <end position="348"/>
    </location>
</feature>
<sequence>MDDTSSDDEDQEDLPYDGDLGSLYFSQTAGSEGNTSSDSRETVHASPDAVGLHELTRTDGYVSNQHLVLVDYNAEKPENMPKKDASTKQDNFLDASKPSEVSPSHPADINQLLLRHFTQEELLRSGRLIEAETLPEVSLLESMDDTILSWAPKHNNITIDSKDSEMPACKSEINLGVIYGPSDEKSDPASINSSLEEETESKTARVTSAADSITSNLADVDLQHSRGNNSVVDVVKKEKSEEDNQVQRVPLTRTRSFSEMKYGQGQVHYPLPDFSKVAPKVKIPKALCGPARPFPQSPNTMHRAQSSPGMLEVISRVLEDSVQPSEKHHVFKDQQKQTPPALVHHLQV</sequence>
<protein>
    <recommendedName>
        <fullName evidence="4">AKNA domain-containing protein</fullName>
    </recommendedName>
</protein>
<dbReference type="InterPro" id="IPR052655">
    <property type="entry name" value="AKNA_Centrosome-Trans_reg"/>
</dbReference>
<proteinExistence type="predicted"/>
<dbReference type="Proteomes" id="UP000472264">
    <property type="component" value="Chromosome 17"/>
</dbReference>
<name>A0A665TCV2_ECHNA</name>